<evidence type="ECO:0000256" key="4">
    <source>
        <dbReference type="PROSITE-ProRule" id="PRU00335"/>
    </source>
</evidence>
<dbReference type="Proteomes" id="UP001139648">
    <property type="component" value="Unassembled WGS sequence"/>
</dbReference>
<dbReference type="RefSeq" id="WP_253750759.1">
    <property type="nucleotide sequence ID" value="NZ_BAABKA010000002.1"/>
</dbReference>
<keyword evidence="1" id="KW-0805">Transcription regulation</keyword>
<evidence type="ECO:0000256" key="1">
    <source>
        <dbReference type="ARBA" id="ARBA00023015"/>
    </source>
</evidence>
<sequence>MSTPRQRYREQVRREIKQAALARIGEGEPLSLTAVARRLGMTGPALYKYFASRDELLAELVRDGLGELAAAVRAAAAPQGGPRERLHTLARAFYDWAVAHPGLFLLVSSAPTPAGAEEVLRPFLPVFAQGRPARAVDGLPGWAHVPGGDPAAALTGAVLVWTRLQGVLSVELRGPFAGIGAALLAAEIDALADTMGL</sequence>
<dbReference type="PANTHER" id="PTHR30055">
    <property type="entry name" value="HTH-TYPE TRANSCRIPTIONAL REGULATOR RUTR"/>
    <property type="match status" value="1"/>
</dbReference>
<dbReference type="GO" id="GO:0000976">
    <property type="term" value="F:transcription cis-regulatory region binding"/>
    <property type="evidence" value="ECO:0007669"/>
    <property type="project" value="TreeGrafter"/>
</dbReference>
<dbReference type="InterPro" id="IPR050109">
    <property type="entry name" value="HTH-type_TetR-like_transc_reg"/>
</dbReference>
<dbReference type="Pfam" id="PF13305">
    <property type="entry name" value="TetR_C_33"/>
    <property type="match status" value="1"/>
</dbReference>
<evidence type="ECO:0000256" key="2">
    <source>
        <dbReference type="ARBA" id="ARBA00023125"/>
    </source>
</evidence>
<reference evidence="6" key="1">
    <citation type="submission" date="2022-06" db="EMBL/GenBank/DDBJ databases">
        <title>Sequencing the genomes of 1000 actinobacteria strains.</title>
        <authorList>
            <person name="Klenk H.-P."/>
        </authorList>
    </citation>
    <scope>NUCLEOTIDE SEQUENCE</scope>
    <source>
        <strain evidence="6">DSM 46694</strain>
    </source>
</reference>
<accession>A0A9X2GQE3</accession>
<dbReference type="InterPro" id="IPR001647">
    <property type="entry name" value="HTH_TetR"/>
</dbReference>
<keyword evidence="2 4" id="KW-0238">DNA-binding</keyword>
<proteinExistence type="predicted"/>
<dbReference type="GO" id="GO:0003700">
    <property type="term" value="F:DNA-binding transcription factor activity"/>
    <property type="evidence" value="ECO:0007669"/>
    <property type="project" value="TreeGrafter"/>
</dbReference>
<dbReference type="InterPro" id="IPR009057">
    <property type="entry name" value="Homeodomain-like_sf"/>
</dbReference>
<dbReference type="PANTHER" id="PTHR30055:SF243">
    <property type="entry name" value="HTH-TYPE TRANSCRIPTIONAL REGULATOR RV1816"/>
    <property type="match status" value="1"/>
</dbReference>
<dbReference type="SUPFAM" id="SSF46689">
    <property type="entry name" value="Homeodomain-like"/>
    <property type="match status" value="1"/>
</dbReference>
<dbReference type="PROSITE" id="PS50977">
    <property type="entry name" value="HTH_TETR_2"/>
    <property type="match status" value="1"/>
</dbReference>
<evidence type="ECO:0000313" key="7">
    <source>
        <dbReference type="Proteomes" id="UP001139648"/>
    </source>
</evidence>
<comment type="caution">
    <text evidence="6">The sequence shown here is derived from an EMBL/GenBank/DDBJ whole genome shotgun (WGS) entry which is preliminary data.</text>
</comment>
<dbReference type="InterPro" id="IPR036271">
    <property type="entry name" value="Tet_transcr_reg_TetR-rel_C_sf"/>
</dbReference>
<feature type="DNA-binding region" description="H-T-H motif" evidence="4">
    <location>
        <begin position="31"/>
        <end position="50"/>
    </location>
</feature>
<keyword evidence="3" id="KW-0804">Transcription</keyword>
<evidence type="ECO:0000256" key="3">
    <source>
        <dbReference type="ARBA" id="ARBA00023163"/>
    </source>
</evidence>
<dbReference type="SUPFAM" id="SSF48498">
    <property type="entry name" value="Tetracyclin repressor-like, C-terminal domain"/>
    <property type="match status" value="1"/>
</dbReference>
<keyword evidence="7" id="KW-1185">Reference proteome</keyword>
<evidence type="ECO:0000313" key="6">
    <source>
        <dbReference type="EMBL" id="MCP2361489.1"/>
    </source>
</evidence>
<organism evidence="6 7">
    <name type="scientific">Nonomuraea thailandensis</name>
    <dbReference type="NCBI Taxonomy" id="1188745"/>
    <lineage>
        <taxon>Bacteria</taxon>
        <taxon>Bacillati</taxon>
        <taxon>Actinomycetota</taxon>
        <taxon>Actinomycetes</taxon>
        <taxon>Streptosporangiales</taxon>
        <taxon>Streptosporangiaceae</taxon>
        <taxon>Nonomuraea</taxon>
    </lineage>
</organism>
<dbReference type="Pfam" id="PF00440">
    <property type="entry name" value="TetR_N"/>
    <property type="match status" value="1"/>
</dbReference>
<gene>
    <name evidence="6" type="ORF">HD597_008509</name>
</gene>
<dbReference type="AlphaFoldDB" id="A0A9X2GQE3"/>
<protein>
    <submittedName>
        <fullName evidence="6">AcrR family transcriptional regulator</fullName>
    </submittedName>
</protein>
<dbReference type="InterPro" id="IPR025996">
    <property type="entry name" value="MT1864/Rv1816-like_C"/>
</dbReference>
<evidence type="ECO:0000259" key="5">
    <source>
        <dbReference type="PROSITE" id="PS50977"/>
    </source>
</evidence>
<dbReference type="Gene3D" id="1.10.357.10">
    <property type="entry name" value="Tetracycline Repressor, domain 2"/>
    <property type="match status" value="1"/>
</dbReference>
<dbReference type="EMBL" id="JAMZEB010000002">
    <property type="protein sequence ID" value="MCP2361489.1"/>
    <property type="molecule type" value="Genomic_DNA"/>
</dbReference>
<feature type="domain" description="HTH tetR-type" evidence="5">
    <location>
        <begin position="10"/>
        <end position="68"/>
    </location>
</feature>
<name>A0A9X2GQE3_9ACTN</name>